<keyword evidence="2 3" id="KW-0456">Lyase</keyword>
<dbReference type="SMART" id="SM01130">
    <property type="entry name" value="DHDPS"/>
    <property type="match status" value="1"/>
</dbReference>
<protein>
    <submittedName>
        <fullName evidence="5">Dihydrodipicolinate synthase family protein</fullName>
    </submittedName>
</protein>
<evidence type="ECO:0000256" key="4">
    <source>
        <dbReference type="PIRSR" id="PIRSR001365-2"/>
    </source>
</evidence>
<evidence type="ECO:0000256" key="3">
    <source>
        <dbReference type="PIRNR" id="PIRNR001365"/>
    </source>
</evidence>
<organism evidence="5 6">
    <name type="scientific">Thermalbibacter longus</name>
    <dbReference type="NCBI Taxonomy" id="2951981"/>
    <lineage>
        <taxon>Bacteria</taxon>
        <taxon>Pseudomonadati</taxon>
        <taxon>Thermomicrobiota</taxon>
        <taxon>Thermomicrobia</taxon>
        <taxon>Thermomicrobiales</taxon>
        <taxon>Thermomicrobiaceae</taxon>
        <taxon>Thermalbibacter</taxon>
    </lineage>
</organism>
<dbReference type="CDD" id="cd00408">
    <property type="entry name" value="DHDPS-like"/>
    <property type="match status" value="1"/>
</dbReference>
<dbReference type="Pfam" id="PF00701">
    <property type="entry name" value="DHDPS"/>
    <property type="match status" value="1"/>
</dbReference>
<evidence type="ECO:0000256" key="2">
    <source>
        <dbReference type="ARBA" id="ARBA00023239"/>
    </source>
</evidence>
<comment type="similarity">
    <text evidence="1 3">Belongs to the DapA family.</text>
</comment>
<keyword evidence="6" id="KW-1185">Reference proteome</keyword>
<accession>A0AA41W9Q8</accession>
<evidence type="ECO:0000313" key="6">
    <source>
        <dbReference type="Proteomes" id="UP001165306"/>
    </source>
</evidence>
<dbReference type="PANTHER" id="PTHR12128:SF66">
    <property type="entry name" value="4-HYDROXY-2-OXOGLUTARATE ALDOLASE, MITOCHONDRIAL"/>
    <property type="match status" value="1"/>
</dbReference>
<comment type="caution">
    <text evidence="5">The sequence shown here is derived from an EMBL/GenBank/DDBJ whole genome shotgun (WGS) entry which is preliminary data.</text>
</comment>
<gene>
    <name evidence="5" type="ORF">NET02_01445</name>
</gene>
<dbReference type="InterPro" id="IPR002220">
    <property type="entry name" value="DapA-like"/>
</dbReference>
<dbReference type="GO" id="GO:0008840">
    <property type="term" value="F:4-hydroxy-tetrahydrodipicolinate synthase activity"/>
    <property type="evidence" value="ECO:0007669"/>
    <property type="project" value="TreeGrafter"/>
</dbReference>
<proteinExistence type="inferred from homology"/>
<dbReference type="PANTHER" id="PTHR12128">
    <property type="entry name" value="DIHYDRODIPICOLINATE SYNTHASE"/>
    <property type="match status" value="1"/>
</dbReference>
<dbReference type="PIRSF" id="PIRSF001365">
    <property type="entry name" value="DHDPS"/>
    <property type="match status" value="1"/>
</dbReference>
<dbReference type="GO" id="GO:0005829">
    <property type="term" value="C:cytosol"/>
    <property type="evidence" value="ECO:0007669"/>
    <property type="project" value="TreeGrafter"/>
</dbReference>
<evidence type="ECO:0000313" key="5">
    <source>
        <dbReference type="EMBL" id="MCM8747806.1"/>
    </source>
</evidence>
<feature type="binding site" evidence="4">
    <location>
        <position position="208"/>
    </location>
    <ligand>
        <name>pyruvate</name>
        <dbReference type="ChEBI" id="CHEBI:15361"/>
    </ligand>
</feature>
<dbReference type="RefSeq" id="WP_284055591.1">
    <property type="nucleotide sequence ID" value="NZ_JAMSLR010000001.1"/>
</dbReference>
<dbReference type="EMBL" id="JAMSLR010000001">
    <property type="protein sequence ID" value="MCM8747806.1"/>
    <property type="molecule type" value="Genomic_DNA"/>
</dbReference>
<sequence>MYEPLRGVYNILSTPFHPDGSLDEASLRRLVEATIAAGVDGITVLGVAGEAQKLTDAERRRVVEVVMETVGGRVPVIVGTSRDGTDATIAASREAEAMGAAGVMVAPPTFLQPGPALTEHFRRLGEAIGIPIVLQDYPPVNGVTLSPRAMAELVEAVPAIATIKLEDTPTPQRIAQTLKLTGDRVTIVGGLGGMYLLDELRAGASGTMTGFAYPEVLVAIWRAWQAGDRAGAAERYYRALPALVFEGQPRIGLAIRKETQRRRGLIAHATVRHPGPVLDEQTLEALTEVLEWTGLPAAYDRVGAQSSAS</sequence>
<name>A0AA41W9Q8_9BACT</name>
<reference evidence="5" key="1">
    <citation type="submission" date="2022-06" db="EMBL/GenBank/DDBJ databases">
        <title>CFH 74404 Thermomicrobiaceae sp.</title>
        <authorList>
            <person name="Ming H."/>
            <person name="Li W.-J."/>
            <person name="Zhao Z."/>
        </authorList>
    </citation>
    <scope>NUCLEOTIDE SEQUENCE</scope>
    <source>
        <strain evidence="5">CFH 74404</strain>
    </source>
</reference>
<dbReference type="InterPro" id="IPR013785">
    <property type="entry name" value="Aldolase_TIM"/>
</dbReference>
<dbReference type="Gene3D" id="3.20.20.70">
    <property type="entry name" value="Aldolase class I"/>
    <property type="match status" value="1"/>
</dbReference>
<evidence type="ECO:0000256" key="1">
    <source>
        <dbReference type="ARBA" id="ARBA00007592"/>
    </source>
</evidence>
<dbReference type="Proteomes" id="UP001165306">
    <property type="component" value="Unassembled WGS sequence"/>
</dbReference>
<dbReference type="SUPFAM" id="SSF51569">
    <property type="entry name" value="Aldolase"/>
    <property type="match status" value="1"/>
</dbReference>
<dbReference type="AlphaFoldDB" id="A0AA41W9Q8"/>
<dbReference type="PRINTS" id="PR00146">
    <property type="entry name" value="DHPICSNTHASE"/>
</dbReference>